<dbReference type="Proteomes" id="UP000335636">
    <property type="component" value="Unassembled WGS sequence"/>
</dbReference>
<proteinExistence type="predicted"/>
<comment type="caution">
    <text evidence="2">The sequence shown here is derived from an EMBL/GenBank/DDBJ whole genome shotgun (WGS) entry which is preliminary data.</text>
</comment>
<accession>A0A5E4AY37</accession>
<keyword evidence="3" id="KW-1185">Reference proteome</keyword>
<reference evidence="2" key="1">
    <citation type="submission" date="2019-04" db="EMBL/GenBank/DDBJ databases">
        <authorList>
            <person name="Alioto T."/>
            <person name="Alioto T."/>
        </authorList>
    </citation>
    <scope>NUCLEOTIDE SEQUENCE [LARGE SCALE GENOMIC DNA]</scope>
</reference>
<protein>
    <submittedName>
        <fullName evidence="2">Uncharacterized protein</fullName>
    </submittedName>
</protein>
<dbReference type="EMBL" id="CABDUW010000192">
    <property type="protein sequence ID" value="VTJ62095.1"/>
    <property type="molecule type" value="Genomic_DNA"/>
</dbReference>
<gene>
    <name evidence="2" type="ORF">MONAX_5E042976</name>
</gene>
<feature type="compositionally biased region" description="Basic and acidic residues" evidence="1">
    <location>
        <begin position="12"/>
        <end position="23"/>
    </location>
</feature>
<sequence>MASPAGSPEDAGQLRDRAGWPRTEEEDAPPEQKRLRLGLAGGGAGPEDGGAPRLGREETGTQAGGEGGG</sequence>
<name>A0A5E4AY37_MARMO</name>
<evidence type="ECO:0000313" key="2">
    <source>
        <dbReference type="EMBL" id="VTJ62095.1"/>
    </source>
</evidence>
<dbReference type="AlphaFoldDB" id="A0A5E4AY37"/>
<feature type="region of interest" description="Disordered" evidence="1">
    <location>
        <begin position="1"/>
        <end position="69"/>
    </location>
</feature>
<organism evidence="2 3">
    <name type="scientific">Marmota monax</name>
    <name type="common">Woodchuck</name>
    <dbReference type="NCBI Taxonomy" id="9995"/>
    <lineage>
        <taxon>Eukaryota</taxon>
        <taxon>Metazoa</taxon>
        <taxon>Chordata</taxon>
        <taxon>Craniata</taxon>
        <taxon>Vertebrata</taxon>
        <taxon>Euteleostomi</taxon>
        <taxon>Mammalia</taxon>
        <taxon>Eutheria</taxon>
        <taxon>Euarchontoglires</taxon>
        <taxon>Glires</taxon>
        <taxon>Rodentia</taxon>
        <taxon>Sciuromorpha</taxon>
        <taxon>Sciuridae</taxon>
        <taxon>Xerinae</taxon>
        <taxon>Marmotini</taxon>
        <taxon>Marmota</taxon>
    </lineage>
</organism>
<feature type="compositionally biased region" description="Gly residues" evidence="1">
    <location>
        <begin position="39"/>
        <end position="48"/>
    </location>
</feature>
<evidence type="ECO:0000256" key="1">
    <source>
        <dbReference type="SAM" id="MobiDB-lite"/>
    </source>
</evidence>
<evidence type="ECO:0000313" key="3">
    <source>
        <dbReference type="Proteomes" id="UP000335636"/>
    </source>
</evidence>
<feature type="non-terminal residue" evidence="2">
    <location>
        <position position="69"/>
    </location>
</feature>